<dbReference type="HOGENOM" id="CLU_003728_2_2_3"/>
<dbReference type="AlphaFoldDB" id="Q7NDU5"/>
<dbReference type="PANTHER" id="PTHR44858:SF1">
    <property type="entry name" value="UDP-N-ACETYLGLUCOSAMINE--PEPTIDE N-ACETYLGLUCOSAMINYLTRANSFERASE SPINDLY-RELATED"/>
    <property type="match status" value="1"/>
</dbReference>
<evidence type="ECO:0000256" key="1">
    <source>
        <dbReference type="ARBA" id="ARBA00022737"/>
    </source>
</evidence>
<dbReference type="Pfam" id="PF13414">
    <property type="entry name" value="TPR_11"/>
    <property type="match status" value="1"/>
</dbReference>
<dbReference type="eggNOG" id="COG0457">
    <property type="taxonomic scope" value="Bacteria"/>
</dbReference>
<keyword evidence="1" id="KW-0677">Repeat</keyword>
<evidence type="ECO:0000313" key="6">
    <source>
        <dbReference type="Proteomes" id="UP000000557"/>
    </source>
</evidence>
<dbReference type="EMBL" id="BA000045">
    <property type="protein sequence ID" value="BAC92078.1"/>
    <property type="molecule type" value="Genomic_DNA"/>
</dbReference>
<keyword evidence="2 3" id="KW-0802">TPR repeat</keyword>
<dbReference type="InParanoid" id="Q7NDU5"/>
<evidence type="ECO:0000256" key="2">
    <source>
        <dbReference type="ARBA" id="ARBA00022803"/>
    </source>
</evidence>
<evidence type="ECO:0000256" key="4">
    <source>
        <dbReference type="SAM" id="SignalP"/>
    </source>
</evidence>
<dbReference type="PROSITE" id="PS50293">
    <property type="entry name" value="TPR_REGION"/>
    <property type="match status" value="1"/>
</dbReference>
<dbReference type="InterPro" id="IPR019734">
    <property type="entry name" value="TPR_rpt"/>
</dbReference>
<name>Q7NDU5_GLOVI</name>
<keyword evidence="6" id="KW-1185">Reference proteome</keyword>
<reference evidence="5 6" key="1">
    <citation type="journal article" date="2003" name="DNA Res.">
        <title>Complete genome structure of Gloeobacter violaceus PCC 7421, a cyanobacterium that lacks thylakoids.</title>
        <authorList>
            <person name="Nakamura Y."/>
            <person name="Kaneko T."/>
            <person name="Sato S."/>
            <person name="Mimuro M."/>
            <person name="Miyashita H."/>
            <person name="Tsuchiya T."/>
            <person name="Sasamoto S."/>
            <person name="Watanabe A."/>
            <person name="Kawashima K."/>
            <person name="Kishida Y."/>
            <person name="Kiyokawa C."/>
            <person name="Kohara M."/>
            <person name="Matsumoto M."/>
            <person name="Matsuno A."/>
            <person name="Nakazaki N."/>
            <person name="Shimpo S."/>
            <person name="Takeuchi C."/>
            <person name="Yamada M."/>
            <person name="Tabata S."/>
        </authorList>
    </citation>
    <scope>NUCLEOTIDE SEQUENCE [LARGE SCALE GENOMIC DNA]</scope>
    <source>
        <strain evidence="6">ATCC 29082 / PCC 7421</strain>
    </source>
</reference>
<sequence length="379" mass="42489">MKHSLIIWFAGFLLWVSPAVYAHSVPRTEDGTTPVRLAQVDRGRYEAQQRFNEAGAKADRGDYAGAIADYNEAIRLYPQYYQALGKRADTRLKIEDLQGAVADYKAMLRVYPNDIGVYHNLAKAYFKLKNYPDTVIYTGEALNRNPGMIDVRQLRARALVRQGEFARAVADYNEILQNQPEEAAVLADRARAYQRLGDYPRAFDDFNAALQLNPKLADVYAYRAAMRLDQGSNLAALEDGDQAIKQGEKTALIYFVQGNARFNLGQAAQAEAAYREGEASPFGQAADPDDFDYKLRADARLNQKRYKEALADYTEALKLNPSYPEAYFKRGSLRVTIEDRAGAISDLRQARQLFTGRGDTLNAKRAETLLVKLQAAPTS</sequence>
<dbReference type="Pfam" id="PF13371">
    <property type="entry name" value="TPR_9"/>
    <property type="match status" value="1"/>
</dbReference>
<proteinExistence type="predicted"/>
<dbReference type="SMART" id="SM00028">
    <property type="entry name" value="TPR"/>
    <property type="match status" value="8"/>
</dbReference>
<dbReference type="PATRIC" id="fig|251221.4.peg.4170"/>
<dbReference type="GO" id="GO:0009279">
    <property type="term" value="C:cell outer membrane"/>
    <property type="evidence" value="ECO:0000318"/>
    <property type="project" value="GO_Central"/>
</dbReference>
<protein>
    <submittedName>
        <fullName evidence="5">Gll4137 protein</fullName>
    </submittedName>
</protein>
<keyword evidence="4" id="KW-0732">Signal</keyword>
<dbReference type="STRING" id="251221.gene:10761655"/>
<dbReference type="Pfam" id="PF13432">
    <property type="entry name" value="TPR_16"/>
    <property type="match status" value="1"/>
</dbReference>
<dbReference type="SUPFAM" id="SSF48452">
    <property type="entry name" value="TPR-like"/>
    <property type="match status" value="1"/>
</dbReference>
<dbReference type="PROSITE" id="PS50005">
    <property type="entry name" value="TPR"/>
    <property type="match status" value="2"/>
</dbReference>
<reference evidence="5 6" key="2">
    <citation type="journal article" date="2003" name="DNA Res.">
        <title>Complete genome structure of Gloeobacter violaceus PCC 7421, a cyanobacterium that lacks thylakoids (supplement).</title>
        <authorList>
            <person name="Nakamura Y."/>
            <person name="Kaneko T."/>
            <person name="Sato S."/>
            <person name="Mimuro M."/>
            <person name="Miyashita H."/>
            <person name="Tsuchiya T."/>
            <person name="Sasamoto S."/>
            <person name="Watanabe A."/>
            <person name="Kawashima K."/>
            <person name="Kishida Y."/>
            <person name="Kiyokawa C."/>
            <person name="Kohara M."/>
            <person name="Matsumoto M."/>
            <person name="Matsuno A."/>
            <person name="Nakazaki N."/>
            <person name="Shimpo S."/>
            <person name="Takeuchi C."/>
            <person name="Yamada M."/>
            <person name="Tabata S."/>
        </authorList>
    </citation>
    <scope>NUCLEOTIDE SEQUENCE [LARGE SCALE GENOMIC DNA]</scope>
    <source>
        <strain evidence="6">ATCC 29082 / PCC 7421</strain>
    </source>
</reference>
<feature type="repeat" description="TPR" evidence="3">
    <location>
        <begin position="183"/>
        <end position="216"/>
    </location>
</feature>
<evidence type="ECO:0000313" key="5">
    <source>
        <dbReference type="EMBL" id="BAC92078.1"/>
    </source>
</evidence>
<organism evidence="5 6">
    <name type="scientific">Gloeobacter violaceus (strain ATCC 29082 / PCC 7421)</name>
    <dbReference type="NCBI Taxonomy" id="251221"/>
    <lineage>
        <taxon>Bacteria</taxon>
        <taxon>Bacillati</taxon>
        <taxon>Cyanobacteriota</taxon>
        <taxon>Cyanophyceae</taxon>
        <taxon>Gloeobacterales</taxon>
        <taxon>Gloeobacteraceae</taxon>
        <taxon>Gloeobacter</taxon>
    </lineage>
</organism>
<dbReference type="EnsemblBacteria" id="BAC92078">
    <property type="protein sequence ID" value="BAC92078"/>
    <property type="gene ID" value="BAC92078"/>
</dbReference>
<accession>Q7NDU5</accession>
<feature type="signal peptide" evidence="4">
    <location>
        <begin position="1"/>
        <end position="22"/>
    </location>
</feature>
<feature type="repeat" description="TPR" evidence="3">
    <location>
        <begin position="290"/>
        <end position="323"/>
    </location>
</feature>
<dbReference type="KEGG" id="gvi:gll4137"/>
<dbReference type="InterPro" id="IPR011990">
    <property type="entry name" value="TPR-like_helical_dom_sf"/>
</dbReference>
<dbReference type="PhylomeDB" id="Q7NDU5"/>
<dbReference type="Gene3D" id="1.25.40.10">
    <property type="entry name" value="Tetratricopeptide repeat domain"/>
    <property type="match status" value="4"/>
</dbReference>
<dbReference type="RefSeq" id="WP_011144123.1">
    <property type="nucleotide sequence ID" value="NC_005125.1"/>
</dbReference>
<dbReference type="OrthoDB" id="9815040at2"/>
<dbReference type="Proteomes" id="UP000000557">
    <property type="component" value="Chromosome"/>
</dbReference>
<feature type="chain" id="PRO_5004288797" evidence="4">
    <location>
        <begin position="23"/>
        <end position="379"/>
    </location>
</feature>
<evidence type="ECO:0000256" key="3">
    <source>
        <dbReference type="PROSITE-ProRule" id="PRU00339"/>
    </source>
</evidence>
<gene>
    <name evidence="5" type="ordered locus">gll4137</name>
</gene>
<dbReference type="InterPro" id="IPR050498">
    <property type="entry name" value="Ycf3"/>
</dbReference>
<dbReference type="PANTHER" id="PTHR44858">
    <property type="entry name" value="TETRATRICOPEPTIDE REPEAT PROTEIN 6"/>
    <property type="match status" value="1"/>
</dbReference>
<dbReference type="GO" id="GO:0046813">
    <property type="term" value="P:receptor-mediated virion attachment to host cell"/>
    <property type="evidence" value="ECO:0000318"/>
    <property type="project" value="GO_Central"/>
</dbReference>